<comment type="caution">
    <text evidence="1">The sequence shown here is derived from an EMBL/GenBank/DDBJ whole genome shotgun (WGS) entry which is preliminary data.</text>
</comment>
<gene>
    <name evidence="1" type="ORF">D791_01268</name>
</gene>
<sequence>MLVSLRVGITKYPSLMLPAAQLIWAADITSYDFEIEAYGLERKLGDWLDKKIMYSVIAYHQLDMCIGYWFFPH</sequence>
<accession>W9VN23</accession>
<name>W9VN23_9GAMM</name>
<dbReference type="Proteomes" id="UP000019464">
    <property type="component" value="Unassembled WGS sequence"/>
</dbReference>
<proteinExistence type="predicted"/>
<evidence type="ECO:0000313" key="1">
    <source>
        <dbReference type="EMBL" id="EXJ11895.1"/>
    </source>
</evidence>
<reference evidence="1 2" key="2">
    <citation type="journal article" date="2015" name="Syst. Appl. Microbiol.">
        <title>Nitrincola nitratireducens sp. nov. isolated from a haloalkaline crater lake.</title>
        <authorList>
            <person name="Singh A."/>
            <person name="Vaidya B."/>
            <person name="Tanuku N.R."/>
            <person name="Pinnaka A.K."/>
        </authorList>
    </citation>
    <scope>NUCLEOTIDE SEQUENCE [LARGE SCALE GENOMIC DNA]</scope>
    <source>
        <strain evidence="1 2">AK23</strain>
    </source>
</reference>
<organism evidence="1 2">
    <name type="scientific">Nitrincola nitratireducens</name>
    <dbReference type="NCBI Taxonomy" id="1229521"/>
    <lineage>
        <taxon>Bacteria</taxon>
        <taxon>Pseudomonadati</taxon>
        <taxon>Pseudomonadota</taxon>
        <taxon>Gammaproteobacteria</taxon>
        <taxon>Oceanospirillales</taxon>
        <taxon>Oceanospirillaceae</taxon>
        <taxon>Nitrincola</taxon>
    </lineage>
</organism>
<reference evidence="2" key="1">
    <citation type="submission" date="2012-11" db="EMBL/GenBank/DDBJ databases">
        <authorList>
            <person name="Singh A."/>
            <person name="Pinnaka A.K."/>
            <person name="Vaidya B."/>
        </authorList>
    </citation>
    <scope>NUCLEOTIDE SEQUENCE [LARGE SCALE GENOMIC DNA]</scope>
    <source>
        <strain evidence="2">AK23</strain>
    </source>
</reference>
<dbReference type="STRING" id="1229521.D791_01268"/>
<dbReference type="EMBL" id="AONB01000004">
    <property type="protein sequence ID" value="EXJ11895.1"/>
    <property type="molecule type" value="Genomic_DNA"/>
</dbReference>
<evidence type="ECO:0000313" key="2">
    <source>
        <dbReference type="Proteomes" id="UP000019464"/>
    </source>
</evidence>
<keyword evidence="2" id="KW-1185">Reference proteome</keyword>
<dbReference type="AlphaFoldDB" id="W9VN23"/>
<protein>
    <submittedName>
        <fullName evidence="1">Uncharacterized protein</fullName>
    </submittedName>
</protein>